<keyword evidence="1" id="KW-0472">Membrane</keyword>
<feature type="transmembrane region" description="Helical" evidence="1">
    <location>
        <begin position="137"/>
        <end position="156"/>
    </location>
</feature>
<evidence type="ECO:0000313" key="4">
    <source>
        <dbReference type="Proteomes" id="UP000199584"/>
    </source>
</evidence>
<dbReference type="PANTHER" id="PTHR43849:SF2">
    <property type="entry name" value="BLL3936 PROTEIN"/>
    <property type="match status" value="1"/>
</dbReference>
<evidence type="ECO:0000313" key="3">
    <source>
        <dbReference type="EMBL" id="SFR16088.1"/>
    </source>
</evidence>
<dbReference type="RefSeq" id="WP_092487225.1">
    <property type="nucleotide sequence ID" value="NZ_FOYM01000038.1"/>
</dbReference>
<evidence type="ECO:0000259" key="2">
    <source>
        <dbReference type="Pfam" id="PF06808"/>
    </source>
</evidence>
<dbReference type="Proteomes" id="UP000199584">
    <property type="component" value="Unassembled WGS sequence"/>
</dbReference>
<feature type="domain" description="TRAP C4-dicarboxylate transport system permease DctM subunit" evidence="2">
    <location>
        <begin position="124"/>
        <end position="555"/>
    </location>
</feature>
<feature type="transmembrane region" description="Helical" evidence="1">
    <location>
        <begin position="528"/>
        <end position="547"/>
    </location>
</feature>
<gene>
    <name evidence="3" type="ORF">SAMN05660706_13817</name>
</gene>
<reference evidence="4" key="1">
    <citation type="submission" date="2016-10" db="EMBL/GenBank/DDBJ databases">
        <authorList>
            <person name="Varghese N."/>
            <person name="Submissions S."/>
        </authorList>
    </citation>
    <scope>NUCLEOTIDE SEQUENCE [LARGE SCALE GENOMIC DNA]</scope>
    <source>
        <strain evidence="4">DSM 3669</strain>
    </source>
</reference>
<feature type="transmembrane region" description="Helical" evidence="1">
    <location>
        <begin position="559"/>
        <end position="583"/>
    </location>
</feature>
<feature type="transmembrane region" description="Helical" evidence="1">
    <location>
        <begin position="373"/>
        <end position="390"/>
    </location>
</feature>
<feature type="transmembrane region" description="Helical" evidence="1">
    <location>
        <begin position="411"/>
        <end position="430"/>
    </location>
</feature>
<dbReference type="NCBIfam" id="TIGR02123">
    <property type="entry name" value="TRAP_fused"/>
    <property type="match status" value="1"/>
</dbReference>
<feature type="transmembrane region" description="Helical" evidence="1">
    <location>
        <begin position="436"/>
        <end position="462"/>
    </location>
</feature>
<dbReference type="AlphaFoldDB" id="A0A1I6EEZ2"/>
<dbReference type="OrthoDB" id="3761770at2"/>
<feature type="transmembrane region" description="Helical" evidence="1">
    <location>
        <begin position="191"/>
        <end position="212"/>
    </location>
</feature>
<feature type="transmembrane region" description="Helical" evidence="1">
    <location>
        <begin position="497"/>
        <end position="521"/>
    </location>
</feature>
<dbReference type="PANTHER" id="PTHR43849">
    <property type="entry name" value="BLL3936 PROTEIN"/>
    <property type="match status" value="1"/>
</dbReference>
<feature type="transmembrane region" description="Helical" evidence="1">
    <location>
        <begin position="111"/>
        <end position="130"/>
    </location>
</feature>
<keyword evidence="4" id="KW-1185">Reference proteome</keyword>
<feature type="transmembrane region" description="Helical" evidence="1">
    <location>
        <begin position="80"/>
        <end position="99"/>
    </location>
</feature>
<evidence type="ECO:0000256" key="1">
    <source>
        <dbReference type="SAM" id="Phobius"/>
    </source>
</evidence>
<dbReference type="InterPro" id="IPR010656">
    <property type="entry name" value="DctM"/>
</dbReference>
<accession>A0A1I6EEZ2</accession>
<dbReference type="Pfam" id="PF06808">
    <property type="entry name" value="DctM"/>
    <property type="match status" value="1"/>
</dbReference>
<name>A0A1I6EEZ2_9FIRM</name>
<feature type="transmembrane region" description="Helical" evidence="1">
    <location>
        <begin position="347"/>
        <end position="367"/>
    </location>
</feature>
<dbReference type="InterPro" id="IPR011853">
    <property type="entry name" value="TRAP_DctM-Dct_fused"/>
</dbReference>
<dbReference type="EMBL" id="FOYM01000038">
    <property type="protein sequence ID" value="SFR16088.1"/>
    <property type="molecule type" value="Genomic_DNA"/>
</dbReference>
<dbReference type="STRING" id="39060.SAMN05660706_13817"/>
<feature type="transmembrane region" description="Helical" evidence="1">
    <location>
        <begin position="21"/>
        <end position="44"/>
    </location>
</feature>
<feature type="transmembrane region" description="Helical" evidence="1">
    <location>
        <begin position="300"/>
        <end position="326"/>
    </location>
</feature>
<proteinExistence type="predicted"/>
<feature type="transmembrane region" description="Helical" evidence="1">
    <location>
        <begin position="50"/>
        <end position="68"/>
    </location>
</feature>
<organism evidence="3 4">
    <name type="scientific">Desulfoscipio geothermicus DSM 3669</name>
    <dbReference type="NCBI Taxonomy" id="1121426"/>
    <lineage>
        <taxon>Bacteria</taxon>
        <taxon>Bacillati</taxon>
        <taxon>Bacillota</taxon>
        <taxon>Clostridia</taxon>
        <taxon>Eubacteriales</taxon>
        <taxon>Desulfallaceae</taxon>
        <taxon>Desulfoscipio</taxon>
    </lineage>
</organism>
<keyword evidence="1" id="KW-0812">Transmembrane</keyword>
<keyword evidence="1" id="KW-1133">Transmembrane helix</keyword>
<feature type="transmembrane region" description="Helical" evidence="1">
    <location>
        <begin position="595"/>
        <end position="620"/>
    </location>
</feature>
<protein>
    <submittedName>
        <fullName evidence="3">TRAP transporter, 4TM/12TM fusion protein</fullName>
    </submittedName>
</protein>
<sequence length="643" mass="68784">MVSNKDMRLDDLEKQQRELTGIYGKIVFVIGVVFGIYQLFILTIYPIDPWVFRAIHFAGAGVIAFLTYSTFKGSATARPTITDFVLAVLLLSSSVYVAFNYTEMLDRVGVAPTRWDLFFGAIALLGLLEITRRTTGWALPVLGVIFLGYAYLGNIFPGDLWHKGYSWDRIISYMFSMDGIYNIPLGVSANYVFIFILFGSFLEVSGCGKFFIDLAYSIAGRFRGGPAKVSVISSAMMGSVSGSAVANVASTGAFTIPLMKRVGYKPAFAGAVEAVASTGGQILPPVMGAGAFIMADITGISYSTIIIAAIIPALLYFLAVIFMVDFEAGKLGLMGLPKSELPNTKNILKERGILLIPLLVMLFSLLVLKNSPVRAAILSIGSLIVLSWFTKNKILFSQFFTSVSNAMKSMASIAATTACAGIIIGVFSLTGLGAKIAAFIIALSGGNLVIALVLVMLLCLLLGMGLPTVAAYALAASTVAPALVDMGVPLLAAHLFIFYYACISTITPPVCLSAFAGAAIAGAPPMRVGWLAMKLGITSFIIPFMFMMDKTLLLQGEPVNIFIDVFTALIGIIALSAGAEGFLVRKINWVSRTLFLVSAILLMAPKIWLSVPGLILFLILCYFNSINLTKGVCSQVKAVENSN</sequence>